<evidence type="ECO:0000256" key="7">
    <source>
        <dbReference type="ARBA" id="ARBA00023136"/>
    </source>
</evidence>
<dbReference type="PANTHER" id="PTHR30604:SF1">
    <property type="entry name" value="DNA UTILIZATION PROTEIN HOFQ"/>
    <property type="match status" value="1"/>
</dbReference>
<evidence type="ECO:0000259" key="14">
    <source>
        <dbReference type="SMART" id="SM00965"/>
    </source>
</evidence>
<dbReference type="InterPro" id="IPR005644">
    <property type="entry name" value="NolW-like"/>
</dbReference>
<dbReference type="Pfam" id="PF11741">
    <property type="entry name" value="AMIN"/>
    <property type="match status" value="2"/>
</dbReference>
<comment type="subcellular location">
    <subcellularLocation>
        <location evidence="1 12">Cell outer membrane</location>
    </subcellularLocation>
</comment>
<dbReference type="PRINTS" id="PR00811">
    <property type="entry name" value="BCTERIALGSPD"/>
</dbReference>
<evidence type="ECO:0000256" key="9">
    <source>
        <dbReference type="ARBA" id="ARBA00023287"/>
    </source>
</evidence>
<keyword evidence="16" id="KW-1185">Reference proteome</keyword>
<evidence type="ECO:0000256" key="4">
    <source>
        <dbReference type="ARBA" id="ARBA00022448"/>
    </source>
</evidence>
<dbReference type="InterPro" id="IPR013355">
    <property type="entry name" value="Pilus_4_PilQ"/>
</dbReference>
<dbReference type="InterPro" id="IPR011662">
    <property type="entry name" value="Secretin/TonB_short_N"/>
</dbReference>
<feature type="chain" id="PRO_5020398272" description="Type IV pilus biogenesis and competence protein PilQ" evidence="13">
    <location>
        <begin position="27"/>
        <end position="724"/>
    </location>
</feature>
<comment type="similarity">
    <text evidence="2">Belongs to the bacterial secretin family. PilQ subfamily.</text>
</comment>
<evidence type="ECO:0000256" key="6">
    <source>
        <dbReference type="ARBA" id="ARBA00022927"/>
    </source>
</evidence>
<dbReference type="Gene3D" id="2.60.40.3470">
    <property type="match status" value="1"/>
</dbReference>
<sequence>MNHSVRNKRIGWLAACLLWLALPAWAEPGNTLESVRLTAGQDDSQVLKAAFKDSITTTPAAFTTSNPNRLIIDLPDTVNALGRYTEAVDKGNVQSVQVLQSGERTRLVVNLKTAAEYELRTDRNYLLVTLRGGANADAATRFAASSPAPSHSVRDIDFRRGKSGEGKLTVTLSGPGIGIDIKQQGRAIQVDFLNTELPAALKRRLDVSDFATAVQTVEAYPLDSRTRLVLTPSAKVSHSAYQTGNQFVIEVSPQQTDFSASGKAGQYTGERISLDFQNVEIKDLLKVIADFTGQNIVTSDRVTGTTSLRLKEVPWDQALDIILATRGLSRKVISNNVLWVAPSDEIAQLERRDLEAKQAIFDLEELQSEVIRLNYLRADEAQAILNGQSLSAAAGGQAVSCSTGAVGVSATTAAPAAAAAGTGQRILSKRGTTSFDLKTNSLFIQDVPSKIKEARDLLARVDIPAKQILIEGRVVVADDSFGRVLGAKLGLQTAGNIGATQFGLGNTSSTGQSLIGTTVPSGTVSNNIDLPAGGITGVSQNAGIGISLLNPASNLILNLELQAMEQDKRGKIISSPRVITQNQKPAVILQGQQIPYATVSQSGTQTSFQNAVLCLLVNPQILNNDDIILDVEITKDAPGEVTTAGLRIDTKRVKTQVRVRNGETAILGGIFEQTLRDDTNKVPLLGDIPVLGHLFKNNTRRDEKNELMLFITPRVLPENLANIQ</sequence>
<comment type="function">
    <text evidence="10">Required for type IV pilus biogenesis and competence. Could function as a pore for exit of the pilus but also as a channel for entry of heme and antimicrobial agents and uptake of transforming DNA.</text>
</comment>
<evidence type="ECO:0000256" key="8">
    <source>
        <dbReference type="ARBA" id="ARBA00023237"/>
    </source>
</evidence>
<dbReference type="AlphaFoldDB" id="A0A4R3JTX4"/>
<proteinExistence type="inferred from homology"/>
<evidence type="ECO:0000256" key="5">
    <source>
        <dbReference type="ARBA" id="ARBA00022729"/>
    </source>
</evidence>
<keyword evidence="4 12" id="KW-0813">Transport</keyword>
<dbReference type="InterPro" id="IPR051808">
    <property type="entry name" value="Type_IV_pilus_biogenesis"/>
</dbReference>
<dbReference type="Proteomes" id="UP000295135">
    <property type="component" value="Unassembled WGS sequence"/>
</dbReference>
<evidence type="ECO:0000256" key="12">
    <source>
        <dbReference type="RuleBase" id="RU004004"/>
    </source>
</evidence>
<comment type="caution">
    <text evidence="15">The sequence shown here is derived from an EMBL/GenBank/DDBJ whole genome shotgun (WGS) entry which is preliminary data.</text>
</comment>
<evidence type="ECO:0000256" key="13">
    <source>
        <dbReference type="SAM" id="SignalP"/>
    </source>
</evidence>
<dbReference type="GO" id="GO:0009279">
    <property type="term" value="C:cell outer membrane"/>
    <property type="evidence" value="ECO:0007669"/>
    <property type="project" value="UniProtKB-SubCell"/>
</dbReference>
<dbReference type="InterPro" id="IPR021731">
    <property type="entry name" value="AMIN_dom"/>
</dbReference>
<name>A0A4R3JTX4_9PROT</name>
<reference evidence="15 16" key="1">
    <citation type="submission" date="2019-03" db="EMBL/GenBank/DDBJ databases">
        <title>Genomic Encyclopedia of Type Strains, Phase IV (KMG-IV): sequencing the most valuable type-strain genomes for metagenomic binning, comparative biology and taxonomic classification.</title>
        <authorList>
            <person name="Goeker M."/>
        </authorList>
    </citation>
    <scope>NUCLEOTIDE SEQUENCE [LARGE SCALE GENOMIC DNA]</scope>
    <source>
        <strain evidence="15 16">DSM 103923</strain>
    </source>
</reference>
<dbReference type="InterPro" id="IPR004846">
    <property type="entry name" value="T2SS/T3SS_dom"/>
</dbReference>
<dbReference type="NCBIfam" id="TIGR02515">
    <property type="entry name" value="IV_pilus_PilQ"/>
    <property type="match status" value="1"/>
</dbReference>
<dbReference type="Pfam" id="PF00263">
    <property type="entry name" value="Secretin"/>
    <property type="match status" value="1"/>
</dbReference>
<organism evidence="15 16">
    <name type="scientific">Sulfuritortus calidifontis</name>
    <dbReference type="NCBI Taxonomy" id="1914471"/>
    <lineage>
        <taxon>Bacteria</taxon>
        <taxon>Pseudomonadati</taxon>
        <taxon>Pseudomonadota</taxon>
        <taxon>Betaproteobacteria</taxon>
        <taxon>Nitrosomonadales</taxon>
        <taxon>Thiobacillaceae</taxon>
        <taxon>Sulfuritortus</taxon>
    </lineage>
</organism>
<keyword evidence="5 13" id="KW-0732">Signal</keyword>
<dbReference type="Gene3D" id="3.30.1370.130">
    <property type="match status" value="1"/>
</dbReference>
<dbReference type="Gene3D" id="2.60.40.3500">
    <property type="match status" value="1"/>
</dbReference>
<dbReference type="GO" id="GO:0030420">
    <property type="term" value="P:establishment of competence for transformation"/>
    <property type="evidence" value="ECO:0007669"/>
    <property type="project" value="UniProtKB-KW"/>
</dbReference>
<gene>
    <name evidence="15" type="ORF">EDC61_11241</name>
</gene>
<evidence type="ECO:0000256" key="2">
    <source>
        <dbReference type="ARBA" id="ARBA00006304"/>
    </source>
</evidence>
<evidence type="ECO:0000256" key="1">
    <source>
        <dbReference type="ARBA" id="ARBA00004442"/>
    </source>
</evidence>
<dbReference type="InterPro" id="IPR004845">
    <property type="entry name" value="T2SS_GspD_CS"/>
</dbReference>
<evidence type="ECO:0000256" key="11">
    <source>
        <dbReference type="ARBA" id="ARBA00025897"/>
    </source>
</evidence>
<keyword evidence="7" id="KW-0472">Membrane</keyword>
<evidence type="ECO:0000256" key="3">
    <source>
        <dbReference type="ARBA" id="ARBA00014124"/>
    </source>
</evidence>
<comment type="subunit">
    <text evidence="11">Homododecamer. Tetramer of trimer.</text>
</comment>
<evidence type="ECO:0000256" key="10">
    <source>
        <dbReference type="ARBA" id="ARBA00024678"/>
    </source>
</evidence>
<evidence type="ECO:0000313" key="16">
    <source>
        <dbReference type="Proteomes" id="UP000295135"/>
    </source>
</evidence>
<keyword evidence="6" id="KW-0653">Protein transport</keyword>
<dbReference type="Pfam" id="PF03958">
    <property type="entry name" value="Secretin_N"/>
    <property type="match status" value="1"/>
</dbReference>
<dbReference type="PANTHER" id="PTHR30604">
    <property type="entry name" value="PROTEIN TRANSPORT PROTEIN HOFQ"/>
    <property type="match status" value="1"/>
</dbReference>
<protein>
    <recommendedName>
        <fullName evidence="3">Type IV pilus biogenesis and competence protein PilQ</fullName>
    </recommendedName>
</protein>
<feature type="domain" description="Secretin/TonB short N-terminal" evidence="14">
    <location>
        <begin position="294"/>
        <end position="343"/>
    </location>
</feature>
<accession>A0A4R3JTX4</accession>
<dbReference type="InterPro" id="IPR038591">
    <property type="entry name" value="NolW-like_sf"/>
</dbReference>
<dbReference type="RefSeq" id="WP_165919179.1">
    <property type="nucleotide sequence ID" value="NZ_AP018721.1"/>
</dbReference>
<dbReference type="GO" id="GO:0009306">
    <property type="term" value="P:protein secretion"/>
    <property type="evidence" value="ECO:0007669"/>
    <property type="project" value="InterPro"/>
</dbReference>
<evidence type="ECO:0000313" key="15">
    <source>
        <dbReference type="EMBL" id="TCS71025.1"/>
    </source>
</evidence>
<dbReference type="SMART" id="SM00965">
    <property type="entry name" value="STN"/>
    <property type="match status" value="1"/>
</dbReference>
<dbReference type="PROSITE" id="PS00875">
    <property type="entry name" value="T2SP_D"/>
    <property type="match status" value="1"/>
</dbReference>
<dbReference type="InterPro" id="IPR001775">
    <property type="entry name" value="GspD/PilQ"/>
</dbReference>
<keyword evidence="9" id="KW-0178">Competence</keyword>
<feature type="signal peptide" evidence="13">
    <location>
        <begin position="1"/>
        <end position="26"/>
    </location>
</feature>
<dbReference type="Gene3D" id="3.30.1370.120">
    <property type="match status" value="1"/>
</dbReference>
<dbReference type="EMBL" id="SLZY01000012">
    <property type="protein sequence ID" value="TCS71025.1"/>
    <property type="molecule type" value="Genomic_DNA"/>
</dbReference>
<keyword evidence="8" id="KW-0998">Cell outer membrane</keyword>
<dbReference type="Pfam" id="PF07660">
    <property type="entry name" value="STN"/>
    <property type="match status" value="1"/>
</dbReference>